<sequence>MTAPTLIVLPGGGGRPTYRARLADARRAAGPASALALSVAHDQVPDLELLGGALLALRLTSGVTR</sequence>
<keyword evidence="2" id="KW-1185">Reference proteome</keyword>
<name>A0A8J4EMU9_9ACTN</name>
<dbReference type="Proteomes" id="UP000614996">
    <property type="component" value="Unassembled WGS sequence"/>
</dbReference>
<comment type="caution">
    <text evidence="1">The sequence shown here is derived from an EMBL/GenBank/DDBJ whole genome shotgun (WGS) entry which is preliminary data.</text>
</comment>
<protein>
    <submittedName>
        <fullName evidence="1">Uncharacterized protein</fullName>
    </submittedName>
</protein>
<evidence type="ECO:0000313" key="1">
    <source>
        <dbReference type="EMBL" id="GIL29946.1"/>
    </source>
</evidence>
<gene>
    <name evidence="1" type="ORF">NUM_52000</name>
</gene>
<accession>A0A8J4EMU9</accession>
<dbReference type="RefSeq" id="WP_207127596.1">
    <property type="nucleotide sequence ID" value="NZ_BOPO01000110.1"/>
</dbReference>
<dbReference type="EMBL" id="BOPO01000110">
    <property type="protein sequence ID" value="GIL29946.1"/>
    <property type="molecule type" value="Genomic_DNA"/>
</dbReference>
<proteinExistence type="predicted"/>
<evidence type="ECO:0000313" key="2">
    <source>
        <dbReference type="Proteomes" id="UP000614996"/>
    </source>
</evidence>
<organism evidence="1 2">
    <name type="scientific">Actinocatenispora comari</name>
    <dbReference type="NCBI Taxonomy" id="2807577"/>
    <lineage>
        <taxon>Bacteria</taxon>
        <taxon>Bacillati</taxon>
        <taxon>Actinomycetota</taxon>
        <taxon>Actinomycetes</taxon>
        <taxon>Micromonosporales</taxon>
        <taxon>Micromonosporaceae</taxon>
        <taxon>Actinocatenispora</taxon>
    </lineage>
</organism>
<dbReference type="AlphaFoldDB" id="A0A8J4EMU9"/>
<reference evidence="2" key="1">
    <citation type="journal article" date="2021" name="Int. J. Syst. Evol. Microbiol.">
        <title>Actinocatenispora comari sp. nov., an endophytic actinomycete isolated from aerial parts of Comarum salesowianum.</title>
        <authorList>
            <person name="Oyunbileg N."/>
            <person name="Iizaka Y."/>
            <person name="Hamada M."/>
            <person name="Davaapurev B.O."/>
            <person name="Fukumoto A."/>
            <person name="Tsetseg B."/>
            <person name="Kato F."/>
            <person name="Tamura T."/>
            <person name="Batkhuu J."/>
            <person name="Anzai Y."/>
        </authorList>
    </citation>
    <scope>NUCLEOTIDE SEQUENCE [LARGE SCALE GENOMIC DNA]</scope>
    <source>
        <strain evidence="2">NUM-2625</strain>
    </source>
</reference>